<name>A0A553Q6I7_9TELE</name>
<dbReference type="Pfam" id="PF04749">
    <property type="entry name" value="PLAC8"/>
    <property type="match status" value="1"/>
</dbReference>
<evidence type="ECO:0000256" key="1">
    <source>
        <dbReference type="ARBA" id="ARBA00009024"/>
    </source>
</evidence>
<dbReference type="InterPro" id="IPR006461">
    <property type="entry name" value="PLAC_motif_containing"/>
</dbReference>
<gene>
    <name evidence="2" type="ORF">DNTS_017169</name>
</gene>
<dbReference type="Proteomes" id="UP000316079">
    <property type="component" value="Unassembled WGS sequence"/>
</dbReference>
<evidence type="ECO:0000313" key="2">
    <source>
        <dbReference type="EMBL" id="TRY85544.1"/>
    </source>
</evidence>
<dbReference type="NCBIfam" id="TIGR01571">
    <property type="entry name" value="A_thal_Cys_rich"/>
    <property type="match status" value="1"/>
</dbReference>
<organism evidence="2 3">
    <name type="scientific">Danionella cerebrum</name>
    <dbReference type="NCBI Taxonomy" id="2873325"/>
    <lineage>
        <taxon>Eukaryota</taxon>
        <taxon>Metazoa</taxon>
        <taxon>Chordata</taxon>
        <taxon>Craniata</taxon>
        <taxon>Vertebrata</taxon>
        <taxon>Euteleostomi</taxon>
        <taxon>Actinopterygii</taxon>
        <taxon>Neopterygii</taxon>
        <taxon>Teleostei</taxon>
        <taxon>Ostariophysi</taxon>
        <taxon>Cypriniformes</taxon>
        <taxon>Danionidae</taxon>
        <taxon>Danioninae</taxon>
        <taxon>Danionella</taxon>
    </lineage>
</organism>
<dbReference type="AlphaFoldDB" id="A0A553Q6I7"/>
<evidence type="ECO:0008006" key="4">
    <source>
        <dbReference type="Google" id="ProtNLM"/>
    </source>
</evidence>
<keyword evidence="3" id="KW-1185">Reference proteome</keyword>
<sequence length="124" mass="13788">MAGQTTVVMTSHSSSGTWTTGICDCCSDMSTCCCGFWCLPCMQCQTVSQFGWCFCMPLLDCCLLVSCCLRKKMREQYSINGSCCDDLCIVCCCYPCAWCQMNREIKTRARAYTSTVVTTQVARS</sequence>
<dbReference type="PANTHER" id="PTHR15907">
    <property type="entry name" value="DUF614 FAMILY PROTEIN-RELATED"/>
    <property type="match status" value="1"/>
</dbReference>
<proteinExistence type="inferred from homology"/>
<evidence type="ECO:0000313" key="3">
    <source>
        <dbReference type="Proteomes" id="UP000316079"/>
    </source>
</evidence>
<comment type="caution">
    <text evidence="2">The sequence shown here is derived from an EMBL/GenBank/DDBJ whole genome shotgun (WGS) entry which is preliminary data.</text>
</comment>
<dbReference type="STRING" id="623744.A0A553Q6I7"/>
<protein>
    <recommendedName>
        <fullName evidence="4">Plac8 onzin related protein 1</fullName>
    </recommendedName>
</protein>
<comment type="similarity">
    <text evidence="1">Belongs to the cornifelin family.</text>
</comment>
<reference evidence="2 3" key="1">
    <citation type="journal article" date="2019" name="Sci. Data">
        <title>Hybrid genome assembly and annotation of Danionella translucida.</title>
        <authorList>
            <person name="Kadobianskyi M."/>
            <person name="Schulze L."/>
            <person name="Schuelke M."/>
            <person name="Judkewitz B."/>
        </authorList>
    </citation>
    <scope>NUCLEOTIDE SEQUENCE [LARGE SCALE GENOMIC DNA]</scope>
    <source>
        <strain evidence="2 3">Bolton</strain>
    </source>
</reference>
<accession>A0A553Q6I7</accession>
<dbReference type="EMBL" id="SRMA01026273">
    <property type="protein sequence ID" value="TRY85544.1"/>
    <property type="molecule type" value="Genomic_DNA"/>
</dbReference>